<evidence type="ECO:0000313" key="2">
    <source>
        <dbReference type="EMBL" id="GLG04466.1"/>
    </source>
</evidence>
<sequence length="180" mass="20098">MRRIYGKIRAALMIACFFAIIAAGGCSGGEETDQSIISENVYKLGTQEVQIDLPGDFECTDQSDDSVVLSGDVGEVRIEYKEEGVSSEQFPKTEQECAALYEEIIGNMSYQIEEFRSYESEGLYYATIRYDLENEIKYLIASGNFGMEYGCQISAVLNTGNRETAEEIQNAVYNVKVFAE</sequence>
<evidence type="ECO:0000256" key="1">
    <source>
        <dbReference type="SAM" id="SignalP"/>
    </source>
</evidence>
<name>A0A9W6FEC5_9FIRM</name>
<dbReference type="EMBL" id="BSBO01000015">
    <property type="protein sequence ID" value="GLG04466.1"/>
    <property type="molecule type" value="Genomic_DNA"/>
</dbReference>
<keyword evidence="1" id="KW-0732">Signal</keyword>
<reference evidence="2 4" key="5">
    <citation type="journal article" date="2023" name="Int. J. Syst. Evol. Microbiol.">
        <title>Sellimonas catena sp. nov., isolated from human faeces.</title>
        <authorList>
            <person name="Hisatomi A."/>
            <person name="Ohkuma M."/>
            <person name="Sakamoto M."/>
        </authorList>
    </citation>
    <scope>NUCLEOTIDE SEQUENCE [LARGE SCALE GENOMIC DNA]</scope>
    <source>
        <strain evidence="2 4">12EGH17</strain>
        <strain evidence="3">18CBH55</strain>
    </source>
</reference>
<reference evidence="2" key="2">
    <citation type="submission" date="2022-11" db="EMBL/GenBank/DDBJ databases">
        <title>Draft genome sequence of Sellimonas catena strain 12EGH17.</title>
        <authorList>
            <person name="Hisatomi A."/>
            <person name="Ohkuma M."/>
            <person name="Sakamoto M."/>
        </authorList>
    </citation>
    <scope>NUCLEOTIDE SEQUENCE</scope>
    <source>
        <strain evidence="2">12EGH17</strain>
    </source>
</reference>
<dbReference type="PROSITE" id="PS51257">
    <property type="entry name" value="PROKAR_LIPOPROTEIN"/>
    <property type="match status" value="1"/>
</dbReference>
<reference evidence="3" key="3">
    <citation type="submission" date="2022-11" db="EMBL/GenBank/DDBJ databases">
        <title>Draft genome sequence of Sellimonas catena strain 18CBH55.</title>
        <authorList>
            <person name="Atsushi H."/>
            <person name="Moriya O."/>
            <person name="Mitsuo S."/>
        </authorList>
    </citation>
    <scope>NUCLEOTIDE SEQUENCE</scope>
    <source>
        <strain evidence="3">18CBH55</strain>
    </source>
</reference>
<evidence type="ECO:0000313" key="4">
    <source>
        <dbReference type="Proteomes" id="UP001145145"/>
    </source>
</evidence>
<reference evidence="3" key="4">
    <citation type="submission" date="2022-11" db="EMBL/GenBank/DDBJ databases">
        <title>Draft genome sequence of Sellimonas catena strain 18CBH55.</title>
        <authorList>
            <person name="Hisatomi A."/>
            <person name="Ohkuma M."/>
            <person name="Sakamoto M."/>
        </authorList>
    </citation>
    <scope>NUCLEOTIDE SEQUENCE</scope>
    <source>
        <strain evidence="3">18CBH55</strain>
    </source>
</reference>
<reference evidence="2" key="1">
    <citation type="submission" date="2022-11" db="EMBL/GenBank/DDBJ databases">
        <title>Draft genome sequence of Sellimonas catena strain 12EGH17.</title>
        <authorList>
            <person name="Atsushi H."/>
            <person name="Moriya O."/>
            <person name="Mitsuo S."/>
        </authorList>
    </citation>
    <scope>NUCLEOTIDE SEQUENCE</scope>
    <source>
        <strain evidence="2">12EGH17</strain>
    </source>
</reference>
<dbReference type="RefSeq" id="WP_087253941.1">
    <property type="nucleotide sequence ID" value="NZ_BSBO01000015.1"/>
</dbReference>
<comment type="caution">
    <text evidence="2">The sequence shown here is derived from an EMBL/GenBank/DDBJ whole genome shotgun (WGS) entry which is preliminary data.</text>
</comment>
<feature type="chain" id="PRO_5044703596" description="Lipoprotein" evidence="1">
    <location>
        <begin position="23"/>
        <end position="180"/>
    </location>
</feature>
<evidence type="ECO:0008006" key="5">
    <source>
        <dbReference type="Google" id="ProtNLM"/>
    </source>
</evidence>
<dbReference type="EMBL" id="BSCH01000028">
    <property type="protein sequence ID" value="GLG91827.1"/>
    <property type="molecule type" value="Genomic_DNA"/>
</dbReference>
<organism evidence="2 4">
    <name type="scientific">Sellimonas catena</name>
    <dbReference type="NCBI Taxonomy" id="2994035"/>
    <lineage>
        <taxon>Bacteria</taxon>
        <taxon>Bacillati</taxon>
        <taxon>Bacillota</taxon>
        <taxon>Clostridia</taxon>
        <taxon>Lachnospirales</taxon>
        <taxon>Lachnospiraceae</taxon>
        <taxon>Sellimonas</taxon>
    </lineage>
</organism>
<dbReference type="AlphaFoldDB" id="A0A9W6FEC5"/>
<feature type="signal peptide" evidence="1">
    <location>
        <begin position="1"/>
        <end position="22"/>
    </location>
</feature>
<proteinExistence type="predicted"/>
<protein>
    <recommendedName>
        <fullName evidence="5">Lipoprotein</fullName>
    </recommendedName>
</protein>
<dbReference type="Proteomes" id="UP001145094">
    <property type="component" value="Unassembled WGS sequence"/>
</dbReference>
<keyword evidence="4" id="KW-1185">Reference proteome</keyword>
<evidence type="ECO:0000313" key="3">
    <source>
        <dbReference type="EMBL" id="GLG91827.1"/>
    </source>
</evidence>
<gene>
    <name evidence="2" type="ORF">Selli1_16400</name>
    <name evidence="3" type="ORF">Selli2_32540</name>
</gene>
<accession>A0A9W6FEC5</accession>
<dbReference type="Proteomes" id="UP001145145">
    <property type="component" value="Unassembled WGS sequence"/>
</dbReference>